<dbReference type="EMBL" id="LAZR01045585">
    <property type="protein sequence ID" value="KKK98514.1"/>
    <property type="molecule type" value="Genomic_DNA"/>
</dbReference>
<comment type="caution">
    <text evidence="1">The sequence shown here is derived from an EMBL/GenBank/DDBJ whole genome shotgun (WGS) entry which is preliminary data.</text>
</comment>
<protein>
    <submittedName>
        <fullName evidence="1">Uncharacterized protein</fullName>
    </submittedName>
</protein>
<organism evidence="1">
    <name type="scientific">marine sediment metagenome</name>
    <dbReference type="NCBI Taxonomy" id="412755"/>
    <lineage>
        <taxon>unclassified sequences</taxon>
        <taxon>metagenomes</taxon>
        <taxon>ecological metagenomes</taxon>
    </lineage>
</organism>
<evidence type="ECO:0000313" key="1">
    <source>
        <dbReference type="EMBL" id="KKK98514.1"/>
    </source>
</evidence>
<gene>
    <name evidence="1" type="ORF">LCGC14_2642010</name>
</gene>
<proteinExistence type="predicted"/>
<accession>A0A0F9C800</accession>
<feature type="non-terminal residue" evidence="1">
    <location>
        <position position="60"/>
    </location>
</feature>
<sequence>MKCSIYLKLILLFLILPISTSTVYGNPSDTESLKTSFEELKNDLEGISKKTLDLLRQRET</sequence>
<name>A0A0F9C800_9ZZZZ</name>
<dbReference type="AlphaFoldDB" id="A0A0F9C800"/>
<reference evidence="1" key="1">
    <citation type="journal article" date="2015" name="Nature">
        <title>Complex archaea that bridge the gap between prokaryotes and eukaryotes.</title>
        <authorList>
            <person name="Spang A."/>
            <person name="Saw J.H."/>
            <person name="Jorgensen S.L."/>
            <person name="Zaremba-Niedzwiedzka K."/>
            <person name="Martijn J."/>
            <person name="Lind A.E."/>
            <person name="van Eijk R."/>
            <person name="Schleper C."/>
            <person name="Guy L."/>
            <person name="Ettema T.J."/>
        </authorList>
    </citation>
    <scope>NUCLEOTIDE SEQUENCE</scope>
</reference>